<dbReference type="Proteomes" id="UP000014065">
    <property type="component" value="Unassembled WGS sequence"/>
</dbReference>
<gene>
    <name evidence="2" type="ORF">BG20_I0430</name>
</gene>
<comment type="caution">
    <text evidence="2">The sequence shown here is derived from an EMBL/GenBank/DDBJ whole genome shotgun (WGS) entry which is preliminary data.</text>
</comment>
<keyword evidence="1" id="KW-0472">Membrane</keyword>
<proteinExistence type="predicted"/>
<keyword evidence="1" id="KW-0812">Transmembrane</keyword>
<dbReference type="AlphaFoldDB" id="S2EM18"/>
<sequence>MLFFGIFPYLFLSTVEIGQIAFIVTVVLITVAVIIKILKNRKINRKS</sequence>
<name>S2EM18_9ARCH</name>
<accession>S2EM18</accession>
<evidence type="ECO:0000313" key="3">
    <source>
        <dbReference type="Proteomes" id="UP000014065"/>
    </source>
</evidence>
<dbReference type="EMBL" id="AHJG01000174">
    <property type="protein sequence ID" value="EPA05562.1"/>
    <property type="molecule type" value="Genomic_DNA"/>
</dbReference>
<evidence type="ECO:0000313" key="2">
    <source>
        <dbReference type="EMBL" id="EPA05562.1"/>
    </source>
</evidence>
<keyword evidence="3" id="KW-1185">Reference proteome</keyword>
<reference evidence="2 3" key="1">
    <citation type="journal article" date="2012" name="J. Bacteriol.">
        <title>Genome Sequence of "Candidatus Nitrosoarchaeum limnia" BG20, a Low-Salinity Ammonia-Oxidizing Archaeon from the San Francisco Bay Estuary.</title>
        <authorList>
            <person name="Mosier A.C."/>
            <person name="Allen E.E."/>
            <person name="Kim M."/>
            <person name="Ferriera S."/>
            <person name="Francis C.A."/>
        </authorList>
    </citation>
    <scope>NUCLEOTIDE SEQUENCE [LARGE SCALE GENOMIC DNA]</scope>
    <source>
        <strain evidence="2 3">BG20</strain>
    </source>
</reference>
<protein>
    <submittedName>
        <fullName evidence="2">Uncharacterized protein</fullName>
    </submittedName>
</protein>
<keyword evidence="1" id="KW-1133">Transmembrane helix</keyword>
<evidence type="ECO:0000256" key="1">
    <source>
        <dbReference type="SAM" id="Phobius"/>
    </source>
</evidence>
<feature type="transmembrane region" description="Helical" evidence="1">
    <location>
        <begin position="20"/>
        <end position="38"/>
    </location>
</feature>
<organism evidence="2 3">
    <name type="scientific">Candidatus Nitrosarchaeum limnium BG20</name>
    <dbReference type="NCBI Taxonomy" id="859192"/>
    <lineage>
        <taxon>Archaea</taxon>
        <taxon>Nitrososphaerota</taxon>
        <taxon>Nitrososphaeria</taxon>
        <taxon>Nitrosopumilales</taxon>
        <taxon>Nitrosopumilaceae</taxon>
        <taxon>Nitrosarchaeum</taxon>
    </lineage>
</organism>